<dbReference type="Proteomes" id="UP000252519">
    <property type="component" value="Unassembled WGS sequence"/>
</dbReference>
<gene>
    <name evidence="1" type="ORF">ANCCAN_13132</name>
</gene>
<dbReference type="EMBL" id="JOJR01000258">
    <property type="protein sequence ID" value="RCN40935.1"/>
    <property type="molecule type" value="Genomic_DNA"/>
</dbReference>
<keyword evidence="2" id="KW-1185">Reference proteome</keyword>
<proteinExistence type="predicted"/>
<sequence length="32" mass="3939">MPMLRRIQQLAIGMLIRYFIKFSSNWKSFCQM</sequence>
<comment type="caution">
    <text evidence="1">The sequence shown here is derived from an EMBL/GenBank/DDBJ whole genome shotgun (WGS) entry which is preliminary data.</text>
</comment>
<name>A0A368GD64_ANCCA</name>
<organism evidence="1 2">
    <name type="scientific">Ancylostoma caninum</name>
    <name type="common">Dog hookworm</name>
    <dbReference type="NCBI Taxonomy" id="29170"/>
    <lineage>
        <taxon>Eukaryota</taxon>
        <taxon>Metazoa</taxon>
        <taxon>Ecdysozoa</taxon>
        <taxon>Nematoda</taxon>
        <taxon>Chromadorea</taxon>
        <taxon>Rhabditida</taxon>
        <taxon>Rhabditina</taxon>
        <taxon>Rhabditomorpha</taxon>
        <taxon>Strongyloidea</taxon>
        <taxon>Ancylostomatidae</taxon>
        <taxon>Ancylostomatinae</taxon>
        <taxon>Ancylostoma</taxon>
    </lineage>
</organism>
<dbReference type="AlphaFoldDB" id="A0A368GD64"/>
<reference evidence="1 2" key="1">
    <citation type="submission" date="2014-10" db="EMBL/GenBank/DDBJ databases">
        <title>Draft genome of the hookworm Ancylostoma caninum.</title>
        <authorList>
            <person name="Mitreva M."/>
        </authorList>
    </citation>
    <scope>NUCLEOTIDE SEQUENCE [LARGE SCALE GENOMIC DNA]</scope>
    <source>
        <strain evidence="1 2">Baltimore</strain>
    </source>
</reference>
<accession>A0A368GD64</accession>
<evidence type="ECO:0000313" key="2">
    <source>
        <dbReference type="Proteomes" id="UP000252519"/>
    </source>
</evidence>
<protein>
    <submittedName>
        <fullName evidence="1">Uncharacterized protein</fullName>
    </submittedName>
</protein>
<evidence type="ECO:0000313" key="1">
    <source>
        <dbReference type="EMBL" id="RCN40935.1"/>
    </source>
</evidence>